<dbReference type="InterPro" id="IPR051916">
    <property type="entry name" value="GPI-anchor_lipid_remodeler"/>
</dbReference>
<evidence type="ECO:0000313" key="3">
    <source>
        <dbReference type="Proteomes" id="UP000249260"/>
    </source>
</evidence>
<dbReference type="InterPro" id="IPR005135">
    <property type="entry name" value="Endo/exonuclease/phosphatase"/>
</dbReference>
<dbReference type="EMBL" id="QLUW01000001">
    <property type="protein sequence ID" value="RAP78456.1"/>
    <property type="molecule type" value="Genomic_DNA"/>
</dbReference>
<dbReference type="GO" id="GO:0016020">
    <property type="term" value="C:membrane"/>
    <property type="evidence" value="ECO:0007669"/>
    <property type="project" value="GOC"/>
</dbReference>
<dbReference type="InterPro" id="IPR036691">
    <property type="entry name" value="Endo/exonu/phosph_ase_sf"/>
</dbReference>
<dbReference type="GO" id="GO:0003824">
    <property type="term" value="F:catalytic activity"/>
    <property type="evidence" value="ECO:0007669"/>
    <property type="project" value="InterPro"/>
</dbReference>
<organism evidence="2 3">
    <name type="scientific">Paenibacillus montanisoli</name>
    <dbReference type="NCBI Taxonomy" id="2081970"/>
    <lineage>
        <taxon>Bacteria</taxon>
        <taxon>Bacillati</taxon>
        <taxon>Bacillota</taxon>
        <taxon>Bacilli</taxon>
        <taxon>Bacillales</taxon>
        <taxon>Paenibacillaceae</taxon>
        <taxon>Paenibacillus</taxon>
    </lineage>
</organism>
<name>A0A328UER8_9BACL</name>
<reference evidence="2 3" key="1">
    <citation type="submission" date="2018-06" db="EMBL/GenBank/DDBJ databases">
        <title>Paenibacillus montanisoli sp. nov., isolated from mountain area soil.</title>
        <authorList>
            <person name="Wu M."/>
        </authorList>
    </citation>
    <scope>NUCLEOTIDE SEQUENCE [LARGE SCALE GENOMIC DNA]</scope>
    <source>
        <strain evidence="2 3">RA17</strain>
    </source>
</reference>
<protein>
    <recommendedName>
        <fullName evidence="1">Endonuclease/exonuclease/phosphatase domain-containing protein</fullName>
    </recommendedName>
</protein>
<evidence type="ECO:0000313" key="2">
    <source>
        <dbReference type="EMBL" id="RAP78456.1"/>
    </source>
</evidence>
<gene>
    <name evidence="2" type="ORF">DL346_08540</name>
</gene>
<dbReference type="AlphaFoldDB" id="A0A328UER8"/>
<dbReference type="PANTHER" id="PTHR14859">
    <property type="entry name" value="CALCOFLUOR WHITE HYPERSENSITIVE PROTEIN PRECURSOR"/>
    <property type="match status" value="1"/>
</dbReference>
<feature type="domain" description="Endonuclease/exonuclease/phosphatase" evidence="1">
    <location>
        <begin position="13"/>
        <end position="221"/>
    </location>
</feature>
<dbReference type="Pfam" id="PF03372">
    <property type="entry name" value="Exo_endo_phos"/>
    <property type="match status" value="1"/>
</dbReference>
<dbReference type="Gene3D" id="3.60.10.10">
    <property type="entry name" value="Endonuclease/exonuclease/phosphatase"/>
    <property type="match status" value="1"/>
</dbReference>
<dbReference type="SUPFAM" id="SSF56219">
    <property type="entry name" value="DNase I-like"/>
    <property type="match status" value="1"/>
</dbReference>
<proteinExistence type="predicted"/>
<sequence length="240" mass="27425">MNSVDTILNMRVMTYNIRHGKGMDGQTNLRRLVEEIAKANADVVTLQGVDRFLPQSGFKDQLKKLAKQLRMYSCFSPSVNLLIVQYGNAILSRYPIISKEIKYIGGSIERRSALTARLQIGEESVTVLNTHLGVHTKERMKQIPILWDALNKLERPAIIAGDFNMEMDDPLMKQLKSRWQKIALQKKHSTEDNGGEIDHIFVNMLIEQASAWVQPSDVSDHYPVIAELRWRLDKSLYTTT</sequence>
<evidence type="ECO:0000259" key="1">
    <source>
        <dbReference type="Pfam" id="PF03372"/>
    </source>
</evidence>
<dbReference type="Proteomes" id="UP000249260">
    <property type="component" value="Unassembled WGS sequence"/>
</dbReference>
<keyword evidence="3" id="KW-1185">Reference proteome</keyword>
<accession>A0A328UER8</accession>
<dbReference type="GO" id="GO:0006506">
    <property type="term" value="P:GPI anchor biosynthetic process"/>
    <property type="evidence" value="ECO:0007669"/>
    <property type="project" value="TreeGrafter"/>
</dbReference>
<dbReference type="PANTHER" id="PTHR14859:SF15">
    <property type="entry name" value="ENDONUCLEASE_EXONUCLEASE_PHOSPHATASE DOMAIN-CONTAINING PROTEIN"/>
    <property type="match status" value="1"/>
</dbReference>
<comment type="caution">
    <text evidence="2">The sequence shown here is derived from an EMBL/GenBank/DDBJ whole genome shotgun (WGS) entry which is preliminary data.</text>
</comment>